<sequence>MNVFIFFENFRNEKGKEAETENEKQREEHTGLSRISHCVYSDNDRVQPLDTYIAVSTTFCANNFCQLIWTAQLLGTNNHVLESSFQCTVPLLLQCCKYGFHQVYFHTPPQVVC</sequence>
<dbReference type="EMBL" id="GISG01056113">
    <property type="protein sequence ID" value="MBA4626325.1"/>
    <property type="molecule type" value="Transcribed_RNA"/>
</dbReference>
<reference evidence="1" key="1">
    <citation type="journal article" date="2013" name="J. Plant Res.">
        <title>Effect of fungi and light on seed germination of three Opuntia species from semiarid lands of central Mexico.</title>
        <authorList>
            <person name="Delgado-Sanchez P."/>
            <person name="Jimenez-Bremont J.F."/>
            <person name="Guerrero-Gonzalez Mde L."/>
            <person name="Flores J."/>
        </authorList>
    </citation>
    <scope>NUCLEOTIDE SEQUENCE</scope>
    <source>
        <tissue evidence="1">Cladode</tissue>
    </source>
</reference>
<accession>A0A7C9CY39</accession>
<protein>
    <submittedName>
        <fullName evidence="1">Uncharacterized protein</fullName>
    </submittedName>
</protein>
<name>A0A7C9CY39_OPUST</name>
<organism evidence="1">
    <name type="scientific">Opuntia streptacantha</name>
    <name type="common">Prickly pear cactus</name>
    <name type="synonym">Opuntia cardona</name>
    <dbReference type="NCBI Taxonomy" id="393608"/>
    <lineage>
        <taxon>Eukaryota</taxon>
        <taxon>Viridiplantae</taxon>
        <taxon>Streptophyta</taxon>
        <taxon>Embryophyta</taxon>
        <taxon>Tracheophyta</taxon>
        <taxon>Spermatophyta</taxon>
        <taxon>Magnoliopsida</taxon>
        <taxon>eudicotyledons</taxon>
        <taxon>Gunneridae</taxon>
        <taxon>Pentapetalae</taxon>
        <taxon>Caryophyllales</taxon>
        <taxon>Cactineae</taxon>
        <taxon>Cactaceae</taxon>
        <taxon>Opuntioideae</taxon>
        <taxon>Opuntia</taxon>
    </lineage>
</organism>
<evidence type="ECO:0000313" key="1">
    <source>
        <dbReference type="EMBL" id="MBA4626325.1"/>
    </source>
</evidence>
<reference evidence="1" key="2">
    <citation type="submission" date="2020-07" db="EMBL/GenBank/DDBJ databases">
        <authorList>
            <person name="Vera ALvarez R."/>
            <person name="Arias-Moreno D.M."/>
            <person name="Jimenez-Jacinto V."/>
            <person name="Jimenez-Bremont J.F."/>
            <person name="Swaminathan K."/>
            <person name="Moose S.P."/>
            <person name="Guerrero-Gonzalez M.L."/>
            <person name="Marino-Ramirez L."/>
            <person name="Landsman D."/>
            <person name="Rodriguez-Kessler M."/>
            <person name="Delgado-Sanchez P."/>
        </authorList>
    </citation>
    <scope>NUCLEOTIDE SEQUENCE</scope>
    <source>
        <tissue evidence="1">Cladode</tissue>
    </source>
</reference>
<dbReference type="AlphaFoldDB" id="A0A7C9CY39"/>
<proteinExistence type="predicted"/>